<dbReference type="InterPro" id="IPR005801">
    <property type="entry name" value="ADC_synthase"/>
</dbReference>
<name>A0ABY5ZXN0_9BURK</name>
<evidence type="ECO:0000313" key="3">
    <source>
        <dbReference type="Proteomes" id="UP001058290"/>
    </source>
</evidence>
<proteinExistence type="predicted"/>
<evidence type="ECO:0000259" key="1">
    <source>
        <dbReference type="Pfam" id="PF00425"/>
    </source>
</evidence>
<dbReference type="Proteomes" id="UP001058290">
    <property type="component" value="Chromosome"/>
</dbReference>
<evidence type="ECO:0000313" key="2">
    <source>
        <dbReference type="EMBL" id="UXC18231.1"/>
    </source>
</evidence>
<dbReference type="PANTHER" id="PTHR11236">
    <property type="entry name" value="AMINOBENZOATE/ANTHRANILATE SYNTHASE"/>
    <property type="match status" value="1"/>
</dbReference>
<reference evidence="2" key="1">
    <citation type="submission" date="2022-09" db="EMBL/GenBank/DDBJ databases">
        <title>Bacterial diversity in gut of crayfish and pufferfish.</title>
        <authorList>
            <person name="Huang Y."/>
        </authorList>
    </citation>
    <scope>NUCLEOTIDE SEQUENCE</scope>
    <source>
        <strain evidence="2">PR12</strain>
    </source>
</reference>
<sequence>MTAHKPFSARIDMGQPLSGERERLRLSLTGPDRVLEAQDAPSLRALLDAVEQAARAGACCVGGLRYEAATALNPYLPTQAALSGEPLAWFAVWDAPAADIAQLPEAQTPAVQVQWRSTLARPQFDMQMARIHADIRDGAYYQINYTQQLQGDSALPGGGDVDGAALFAALQQAQPGGYALHIDRGEEQLLSVSPELFFDWHQPEAGAGDILTRPMKGTAARGASPAQDEAQAQALRASAKERAENVMVVDLLRNDLARIAELGSVQVPQLFALQALPTVWQMTSDVRARLPQGTGLVDVLQALFPCGSVTGAPKRAAMQAIAVLETEPRGWYCGALGVVRSDGAEGIRATFNVPIRTVALRGTQLQCGIGSGITADATADGEWREWMHKRAFLERASMPFSLIETLALDGGQLRHAALHLERMAAAAAHFGYRWDAVAAQAALDALAASHPQGLWRLRLLLDAQGTFQAEAFACPPSPAQVVLQWAPVPLAEAHGEFVRFKTSRRAHYERWAPQDSSVFDTLLWNEADEITETTRGNIAMQLDGRWVTPALHCGLLPGVGRRLALEAGQVVEAVVTLSDAPRVQAWAFLNSLRGWIPARVLGEAPVWPQAGMAG</sequence>
<dbReference type="EMBL" id="CP104377">
    <property type="protein sequence ID" value="UXC18231.1"/>
    <property type="molecule type" value="Genomic_DNA"/>
</dbReference>
<dbReference type="RefSeq" id="WP_260718976.1">
    <property type="nucleotide sequence ID" value="NZ_CP104377.1"/>
</dbReference>
<dbReference type="PRINTS" id="PR00095">
    <property type="entry name" value="ANTSNTHASEI"/>
</dbReference>
<dbReference type="Gene3D" id="3.30.470.10">
    <property type="match status" value="1"/>
</dbReference>
<dbReference type="InterPro" id="IPR036038">
    <property type="entry name" value="Aminotransferase-like"/>
</dbReference>
<dbReference type="SUPFAM" id="SSF56322">
    <property type="entry name" value="ADC synthase"/>
    <property type="match status" value="1"/>
</dbReference>
<gene>
    <name evidence="2" type="ORF">N4T19_21495</name>
</gene>
<dbReference type="InterPro" id="IPR043132">
    <property type="entry name" value="BCAT-like_C"/>
</dbReference>
<keyword evidence="3" id="KW-1185">Reference proteome</keyword>
<dbReference type="Pfam" id="PF01063">
    <property type="entry name" value="Aminotran_4"/>
    <property type="match status" value="1"/>
</dbReference>
<dbReference type="InterPro" id="IPR043131">
    <property type="entry name" value="BCAT-like_N"/>
</dbReference>
<dbReference type="Gene3D" id="3.60.120.10">
    <property type="entry name" value="Anthranilate synthase"/>
    <property type="match status" value="1"/>
</dbReference>
<dbReference type="InterPro" id="IPR019999">
    <property type="entry name" value="Anth_synth_I-like"/>
</dbReference>
<accession>A0ABY5ZXN0</accession>
<dbReference type="PANTHER" id="PTHR11236:SF50">
    <property type="entry name" value="AMINODEOXYCHORISMATE SYNTHASE COMPONENT 1"/>
    <property type="match status" value="1"/>
</dbReference>
<dbReference type="Pfam" id="PF00425">
    <property type="entry name" value="Chorismate_bind"/>
    <property type="match status" value="1"/>
</dbReference>
<dbReference type="InterPro" id="IPR001544">
    <property type="entry name" value="Aminotrans_IV"/>
</dbReference>
<dbReference type="Gene3D" id="3.20.10.10">
    <property type="entry name" value="D-amino Acid Aminotransferase, subunit A, domain 2"/>
    <property type="match status" value="1"/>
</dbReference>
<organism evidence="2 3">
    <name type="scientific">Comamonas squillarum</name>
    <dbReference type="NCBI Taxonomy" id="2977320"/>
    <lineage>
        <taxon>Bacteria</taxon>
        <taxon>Pseudomonadati</taxon>
        <taxon>Pseudomonadota</taxon>
        <taxon>Betaproteobacteria</taxon>
        <taxon>Burkholderiales</taxon>
        <taxon>Comamonadaceae</taxon>
        <taxon>Comamonas</taxon>
    </lineage>
</organism>
<dbReference type="InterPro" id="IPR015890">
    <property type="entry name" value="Chorismate_C"/>
</dbReference>
<feature type="domain" description="Chorismate-utilising enzyme C-terminal" evidence="1">
    <location>
        <begin position="122"/>
        <end position="389"/>
    </location>
</feature>
<protein>
    <submittedName>
        <fullName evidence="2">Chorismate-binding protein</fullName>
    </submittedName>
</protein>
<dbReference type="SUPFAM" id="SSF56752">
    <property type="entry name" value="D-aminoacid aminotransferase-like PLP-dependent enzymes"/>
    <property type="match status" value="1"/>
</dbReference>